<dbReference type="Proteomes" id="UP001201980">
    <property type="component" value="Unassembled WGS sequence"/>
</dbReference>
<proteinExistence type="predicted"/>
<evidence type="ECO:0000313" key="3">
    <source>
        <dbReference type="Proteomes" id="UP001201980"/>
    </source>
</evidence>
<reference evidence="2" key="1">
    <citation type="submission" date="2022-07" db="EMBL/GenBank/DDBJ databases">
        <title>Draft genome sequence of Zalerion maritima ATCC 34329, a (micro)plastics degrading marine fungus.</title>
        <authorList>
            <person name="Paco A."/>
            <person name="Goncalves M.F.M."/>
            <person name="Rocha-Santos T.A.P."/>
            <person name="Alves A."/>
        </authorList>
    </citation>
    <scope>NUCLEOTIDE SEQUENCE</scope>
    <source>
        <strain evidence="2">ATCC 34329</strain>
    </source>
</reference>
<feature type="region of interest" description="Disordered" evidence="1">
    <location>
        <begin position="1"/>
        <end position="23"/>
    </location>
</feature>
<sequence length="106" mass="11177">MSFVADTSAIPASSPDFAAPVHKSHLQPTGSQKFIAEHRSPIIGATVASHVAHHQYLSKVQNITSRRVYGVAGVAWAAAYVGVLSATTIAEAKVHKSSCPVENNKN</sequence>
<evidence type="ECO:0000256" key="1">
    <source>
        <dbReference type="SAM" id="MobiDB-lite"/>
    </source>
</evidence>
<keyword evidence="3" id="KW-1185">Reference proteome</keyword>
<accession>A0AAD5WX78</accession>
<gene>
    <name evidence="2" type="ORF">MKZ38_002859</name>
</gene>
<protein>
    <submittedName>
        <fullName evidence="2">Uncharacterized protein</fullName>
    </submittedName>
</protein>
<dbReference type="AlphaFoldDB" id="A0AAD5WX78"/>
<dbReference type="EMBL" id="JAKWBI020000018">
    <property type="protein sequence ID" value="KAJ2906144.1"/>
    <property type="molecule type" value="Genomic_DNA"/>
</dbReference>
<name>A0AAD5WX78_9PEZI</name>
<evidence type="ECO:0000313" key="2">
    <source>
        <dbReference type="EMBL" id="KAJ2906144.1"/>
    </source>
</evidence>
<organism evidence="2 3">
    <name type="scientific">Zalerion maritima</name>
    <dbReference type="NCBI Taxonomy" id="339359"/>
    <lineage>
        <taxon>Eukaryota</taxon>
        <taxon>Fungi</taxon>
        <taxon>Dikarya</taxon>
        <taxon>Ascomycota</taxon>
        <taxon>Pezizomycotina</taxon>
        <taxon>Sordariomycetes</taxon>
        <taxon>Lulworthiomycetidae</taxon>
        <taxon>Lulworthiales</taxon>
        <taxon>Lulworthiaceae</taxon>
        <taxon>Zalerion</taxon>
    </lineage>
</organism>
<comment type="caution">
    <text evidence="2">The sequence shown here is derived from an EMBL/GenBank/DDBJ whole genome shotgun (WGS) entry which is preliminary data.</text>
</comment>